<dbReference type="GO" id="GO:0018773">
    <property type="term" value="F:acetylpyruvate hydrolase activity"/>
    <property type="evidence" value="ECO:0007669"/>
    <property type="project" value="TreeGrafter"/>
</dbReference>
<dbReference type="PANTHER" id="PTHR11820:SF90">
    <property type="entry name" value="FLUTATHIONE S-TRANSFERASE"/>
    <property type="match status" value="1"/>
</dbReference>
<dbReference type="InterPro" id="IPR036663">
    <property type="entry name" value="Fumarylacetoacetase_C_sf"/>
</dbReference>
<protein>
    <submittedName>
        <fullName evidence="4">5-carboxymethyl-2-hydroxymuconate isomerase</fullName>
    </submittedName>
</protein>
<dbReference type="RefSeq" id="WP_066356094.1">
    <property type="nucleotide sequence ID" value="NZ_CBCSFJ010000004.1"/>
</dbReference>
<organism evidence="4 6">
    <name type="scientific">Bordetella bronchialis</name>
    <dbReference type="NCBI Taxonomy" id="463025"/>
    <lineage>
        <taxon>Bacteria</taxon>
        <taxon>Pseudomonadati</taxon>
        <taxon>Pseudomonadota</taxon>
        <taxon>Betaproteobacteria</taxon>
        <taxon>Burkholderiales</taxon>
        <taxon>Alcaligenaceae</taxon>
        <taxon>Bordetella</taxon>
    </lineage>
</organism>
<proteinExistence type="predicted"/>
<evidence type="ECO:0000256" key="1">
    <source>
        <dbReference type="ARBA" id="ARBA00022723"/>
    </source>
</evidence>
<dbReference type="GO" id="GO:0046872">
    <property type="term" value="F:metal ion binding"/>
    <property type="evidence" value="ECO:0007669"/>
    <property type="project" value="UniProtKB-KW"/>
</dbReference>
<dbReference type="InterPro" id="IPR011234">
    <property type="entry name" value="Fumarylacetoacetase-like_C"/>
</dbReference>
<dbReference type="GO" id="GO:0016853">
    <property type="term" value="F:isomerase activity"/>
    <property type="evidence" value="ECO:0007669"/>
    <property type="project" value="UniProtKB-KW"/>
</dbReference>
<dbReference type="AlphaFoldDB" id="A0A193G3Z0"/>
<evidence type="ECO:0000313" key="6">
    <source>
        <dbReference type="Proteomes" id="UP000092213"/>
    </source>
</evidence>
<accession>A0A193G3Z0</accession>
<dbReference type="Proteomes" id="UP000091897">
    <property type="component" value="Chromosome"/>
</dbReference>
<dbReference type="Pfam" id="PF01557">
    <property type="entry name" value="FAA_hydrolase"/>
    <property type="match status" value="1"/>
</dbReference>
<reference evidence="5 6" key="1">
    <citation type="submission" date="2016-06" db="EMBL/GenBank/DDBJ databases">
        <title>Complete genome sequences of Bordetella bronchialis and Bordetella flabilis.</title>
        <authorList>
            <person name="LiPuma J.J."/>
            <person name="Spilker T."/>
        </authorList>
    </citation>
    <scope>NUCLEOTIDE SEQUENCE [LARGE SCALE GENOMIC DNA]</scope>
    <source>
        <strain evidence="4 6">AU17976</strain>
        <strain evidence="3 5">AU3182</strain>
    </source>
</reference>
<dbReference type="SUPFAM" id="SSF56529">
    <property type="entry name" value="FAH"/>
    <property type="match status" value="1"/>
</dbReference>
<keyword evidence="5" id="KW-1185">Reference proteome</keyword>
<dbReference type="EMBL" id="CP016170">
    <property type="protein sequence ID" value="ANN68785.1"/>
    <property type="molecule type" value="Genomic_DNA"/>
</dbReference>
<dbReference type="EMBL" id="CP016171">
    <property type="protein sequence ID" value="ANN73929.1"/>
    <property type="molecule type" value="Genomic_DNA"/>
</dbReference>
<evidence type="ECO:0000313" key="3">
    <source>
        <dbReference type="EMBL" id="ANN68785.1"/>
    </source>
</evidence>
<evidence type="ECO:0000259" key="2">
    <source>
        <dbReference type="Pfam" id="PF01557"/>
    </source>
</evidence>
<name>A0A193G3Z0_9BORD</name>
<evidence type="ECO:0000313" key="5">
    <source>
        <dbReference type="Proteomes" id="UP000091897"/>
    </source>
</evidence>
<dbReference type="KEGG" id="bbro:BAU06_22995"/>
<feature type="domain" description="Fumarylacetoacetase-like C-terminal" evidence="2">
    <location>
        <begin position="27"/>
        <end position="232"/>
    </location>
</feature>
<dbReference type="STRING" id="463025.BAU08_23550"/>
<sequence length="232" mass="25119">MPYVFAPPATVAVPVAGSGDSFPVRRVYCVGRNYAAHAREMGFDPDREPPFFFCKPADAVMPVAEGATLDLPYPTETSNYHYEIELVAAIGKAGANIDVADALAHVYGYAVGLDMTRRDLQMKMREAGRPWELGKAFDDSAPIGPLHPAAAKGHFDRAGIWLKVNGQDKQRSDTSKLIWSVAETISYLSRYFRLEPGDLIYTGTPEGVGPVVKGDLMEGGVDGLGTLRAKVV</sequence>
<keyword evidence="1" id="KW-0479">Metal-binding</keyword>
<dbReference type="FunFam" id="3.90.850.10:FF:000005">
    <property type="entry name" value="FAA hydrolase family protein"/>
    <property type="match status" value="1"/>
</dbReference>
<gene>
    <name evidence="3" type="ORF">BAU06_22995</name>
    <name evidence="4" type="ORF">BAU08_23550</name>
</gene>
<dbReference type="Gene3D" id="3.90.850.10">
    <property type="entry name" value="Fumarylacetoacetase-like, C-terminal domain"/>
    <property type="match status" value="1"/>
</dbReference>
<dbReference type="Proteomes" id="UP000092213">
    <property type="component" value="Chromosome"/>
</dbReference>
<dbReference type="PANTHER" id="PTHR11820">
    <property type="entry name" value="ACYLPYRUVASE"/>
    <property type="match status" value="1"/>
</dbReference>
<dbReference type="OrthoDB" id="9805307at2"/>
<evidence type="ECO:0000313" key="4">
    <source>
        <dbReference type="EMBL" id="ANN73929.1"/>
    </source>
</evidence>
<keyword evidence="4" id="KW-0413">Isomerase</keyword>